<keyword evidence="3" id="KW-1185">Reference proteome</keyword>
<evidence type="ECO:0000313" key="3">
    <source>
        <dbReference type="Proteomes" id="UP000031366"/>
    </source>
</evidence>
<name>A0A0C1R3E7_9CLOT</name>
<gene>
    <name evidence="2" type="ORF">U732_256</name>
</gene>
<dbReference type="InterPro" id="IPR025359">
    <property type="entry name" value="SduA_C"/>
</dbReference>
<dbReference type="EMBL" id="AYSO01000020">
    <property type="protein sequence ID" value="KIE44971.1"/>
    <property type="molecule type" value="Genomic_DNA"/>
</dbReference>
<feature type="domain" description="Shedu protein SduA C-terminal" evidence="1">
    <location>
        <begin position="49"/>
        <end position="216"/>
    </location>
</feature>
<dbReference type="Proteomes" id="UP000031366">
    <property type="component" value="Unassembled WGS sequence"/>
</dbReference>
<dbReference type="Pfam" id="PF14082">
    <property type="entry name" value="SduA_C"/>
    <property type="match status" value="1"/>
</dbReference>
<dbReference type="RefSeq" id="WP_052268254.1">
    <property type="nucleotide sequence ID" value="NZ_AYSO01000020.1"/>
</dbReference>
<evidence type="ECO:0000313" key="2">
    <source>
        <dbReference type="EMBL" id="KIE44971.1"/>
    </source>
</evidence>
<organism evidence="2 3">
    <name type="scientific">Clostridium argentinense CDC 2741</name>
    <dbReference type="NCBI Taxonomy" id="1418104"/>
    <lineage>
        <taxon>Bacteria</taxon>
        <taxon>Bacillati</taxon>
        <taxon>Bacillota</taxon>
        <taxon>Clostridia</taxon>
        <taxon>Eubacteriales</taxon>
        <taxon>Clostridiaceae</taxon>
        <taxon>Clostridium</taxon>
    </lineage>
</organism>
<comment type="caution">
    <text evidence="2">The sequence shown here is derived from an EMBL/GenBank/DDBJ whole genome shotgun (WGS) entry which is preliminary data.</text>
</comment>
<dbReference type="OrthoDB" id="1358919at2"/>
<accession>A0A0C1R3E7</accession>
<sequence>MYHQYLKAARHYISLFPNNLLDIVELEDEQNLRQKLIGFQGVLDSEDTSELDILRYIMDHQAYFIIGSILKSNYSFGHHDTFLFPEFMLGTSFKADYLVVGKSSGGYEFVFVEFENPTKNITISDGELGSTFRKGLKQVHDWERWLQSNFMNLKEVFNKYKNSNQSLPECFLTYDSTRIHYVVVAGRREDFNENTYRIKRRHRDTEKITILHYDNLCDSANSVIGKVTY</sequence>
<dbReference type="AlphaFoldDB" id="A0A0C1R3E7"/>
<proteinExistence type="predicted"/>
<evidence type="ECO:0000259" key="1">
    <source>
        <dbReference type="Pfam" id="PF14082"/>
    </source>
</evidence>
<protein>
    <recommendedName>
        <fullName evidence="1">Shedu protein SduA C-terminal domain-containing protein</fullName>
    </recommendedName>
</protein>
<reference evidence="2 3" key="1">
    <citation type="journal article" date="2015" name="Infect. Genet. Evol.">
        <title>Genomic sequences of six botulinum neurotoxin-producing strains representing three clostridial species illustrate the mobility and diversity of botulinum neurotoxin genes.</title>
        <authorList>
            <person name="Smith T.J."/>
            <person name="Hill K.K."/>
            <person name="Xie G."/>
            <person name="Foley B.T."/>
            <person name="Williamson C.H."/>
            <person name="Foster J.T."/>
            <person name="Johnson S.L."/>
            <person name="Chertkov O."/>
            <person name="Teshima H."/>
            <person name="Gibbons H.S."/>
            <person name="Johnsky L.A."/>
            <person name="Karavis M.A."/>
            <person name="Smith L.A."/>
        </authorList>
    </citation>
    <scope>NUCLEOTIDE SEQUENCE [LARGE SCALE GENOMIC DNA]</scope>
    <source>
        <strain evidence="2 3">CDC 2741</strain>
    </source>
</reference>